<protein>
    <recommendedName>
        <fullName evidence="3">PIN domain-containing protein</fullName>
    </recommendedName>
</protein>
<gene>
    <name evidence="1" type="ORF">SAMN05428953_11825</name>
</gene>
<accession>A0A1G9DIG1</accession>
<dbReference type="AlphaFoldDB" id="A0A1G9DIG1"/>
<proteinExistence type="predicted"/>
<dbReference type="Proteomes" id="UP000198894">
    <property type="component" value="Unassembled WGS sequence"/>
</dbReference>
<dbReference type="EMBL" id="FNEE01000018">
    <property type="protein sequence ID" value="SDK63636.1"/>
    <property type="molecule type" value="Genomic_DNA"/>
</dbReference>
<reference evidence="2" key="1">
    <citation type="submission" date="2016-10" db="EMBL/GenBank/DDBJ databases">
        <authorList>
            <person name="Varghese N."/>
            <person name="Submissions S."/>
        </authorList>
    </citation>
    <scope>NUCLEOTIDE SEQUENCE [LARGE SCALE GENOMIC DNA]</scope>
    <source>
        <strain evidence="2">CGMCC 1.11022</strain>
    </source>
</reference>
<keyword evidence="2" id="KW-1185">Reference proteome</keyword>
<evidence type="ECO:0000313" key="2">
    <source>
        <dbReference type="Proteomes" id="UP000198894"/>
    </source>
</evidence>
<organism evidence="1 2">
    <name type="scientific">Mesorhizobium muleiense</name>
    <dbReference type="NCBI Taxonomy" id="1004279"/>
    <lineage>
        <taxon>Bacteria</taxon>
        <taxon>Pseudomonadati</taxon>
        <taxon>Pseudomonadota</taxon>
        <taxon>Alphaproteobacteria</taxon>
        <taxon>Hyphomicrobiales</taxon>
        <taxon>Phyllobacteriaceae</taxon>
        <taxon>Mesorhizobium</taxon>
    </lineage>
</organism>
<name>A0A1G9DIG1_9HYPH</name>
<evidence type="ECO:0000313" key="1">
    <source>
        <dbReference type="EMBL" id="SDK63636.1"/>
    </source>
</evidence>
<evidence type="ECO:0008006" key="3">
    <source>
        <dbReference type="Google" id="ProtNLM"/>
    </source>
</evidence>
<sequence length="156" mass="16955">MLTGWGHNSMAYSGINFVLDLEACLYFSEAGGNLKAALFQRAKVERIAVPKEVFDQVRIFDKSLADEISESDIEIVELDSDVYVAACALNEIFMTSGHRLNAAANEKVPFIALVHCAQNGAKPPCHLVSGDNGLHSSSMRSLCAALKVPFMEVTSF</sequence>